<evidence type="ECO:0000313" key="2">
    <source>
        <dbReference type="Proteomes" id="UP000018465"/>
    </source>
</evidence>
<organism evidence="1 2">
    <name type="scientific">Acinetobacter lwoffii NCTC 5866 = CIP 64.10 = NIPH 512</name>
    <dbReference type="NCBI Taxonomy" id="981327"/>
    <lineage>
        <taxon>Bacteria</taxon>
        <taxon>Pseudomonadati</taxon>
        <taxon>Pseudomonadota</taxon>
        <taxon>Gammaproteobacteria</taxon>
        <taxon>Moraxellales</taxon>
        <taxon>Moraxellaceae</taxon>
        <taxon>Acinetobacter</taxon>
    </lineage>
</organism>
<dbReference type="EMBL" id="AYHO01000005">
    <property type="protein sequence ID" value="ESJ94621.1"/>
    <property type="molecule type" value="Genomic_DNA"/>
</dbReference>
<accession>A0ABN0PVX8</accession>
<gene>
    <name evidence="1" type="ORF">P800_02716</name>
</gene>
<keyword evidence="2" id="KW-1185">Reference proteome</keyword>
<evidence type="ECO:0008006" key="3">
    <source>
        <dbReference type="Google" id="ProtNLM"/>
    </source>
</evidence>
<reference evidence="1 2" key="1">
    <citation type="submission" date="2013-10" db="EMBL/GenBank/DDBJ databases">
        <title>The Genome Sequence of Acinetobacter lwoffii NIPH 512.</title>
        <authorList>
            <consortium name="The Broad Institute Genomics Platform"/>
            <consortium name="The Broad Institute Genome Sequencing Center for Infectious Disease"/>
            <person name="Cerqueira G."/>
            <person name="Feldgarden M."/>
            <person name="Courvalin P."/>
            <person name="Grillot-Courvalin C."/>
            <person name="Clermont D."/>
            <person name="Rocha E."/>
            <person name="Yoon E.-J."/>
            <person name="Nemec A."/>
            <person name="Young S.K."/>
            <person name="Zeng Q."/>
            <person name="Gargeya S."/>
            <person name="Fitzgerald M."/>
            <person name="Abouelleil A."/>
            <person name="Alvarado L."/>
            <person name="Berlin A.M."/>
            <person name="Chapman S.B."/>
            <person name="Gainer-Dewar J."/>
            <person name="Goldberg J."/>
            <person name="Gnerre S."/>
            <person name="Griggs A."/>
            <person name="Gujja S."/>
            <person name="Hansen M."/>
            <person name="Howarth C."/>
            <person name="Imamovic A."/>
            <person name="Ireland A."/>
            <person name="Larimer J."/>
            <person name="McCowan C."/>
            <person name="Murphy C."/>
            <person name="Pearson M."/>
            <person name="Poon T.W."/>
            <person name="Priest M."/>
            <person name="Roberts A."/>
            <person name="Saif S."/>
            <person name="Shea T."/>
            <person name="Sykes S."/>
            <person name="Wortman J."/>
            <person name="Nusbaum C."/>
            <person name="Birren B."/>
        </authorList>
    </citation>
    <scope>NUCLEOTIDE SEQUENCE [LARGE SCALE GENOMIC DNA]</scope>
    <source>
        <strain evidence="1 2">NIPH 512</strain>
    </source>
</reference>
<proteinExistence type="predicted"/>
<name>A0ABN0PVX8_ACILW</name>
<dbReference type="Proteomes" id="UP000018465">
    <property type="component" value="Unassembled WGS sequence"/>
</dbReference>
<sequence length="290" mass="33466">MKSKLILSLFFNGLLFSSCTYPKENILITSNNVSRCYFESEVVDFCSRNKIEIYNQHIKDLPNFSNDKILLILNHNRSTGKGESRVVKLIVILDPLEKKVIPVPQMVGNFVDGNLREINDDPAIIKYNKKDNKVCLSGTTYFLENNNINIENECYKFEKGRVNKIEGLRLNGIEEFSKLPYSSDIHFKCINNIKLNQCNNLRLISSQKILNKYNFINPQDGMSVFLKGEKDFFLIVSPFFDEGGANLRIMKVKNFNLISEKYIYAGKNVNIDGDLNIKYFEGNNKKEFSF</sequence>
<dbReference type="RefSeq" id="WP_004644854.1">
    <property type="nucleotide sequence ID" value="NZ_KI530565.1"/>
</dbReference>
<comment type="caution">
    <text evidence="1">The sequence shown here is derived from an EMBL/GenBank/DDBJ whole genome shotgun (WGS) entry which is preliminary data.</text>
</comment>
<protein>
    <recommendedName>
        <fullName evidence="3">Lipoprotein</fullName>
    </recommendedName>
</protein>
<dbReference type="PROSITE" id="PS51257">
    <property type="entry name" value="PROKAR_LIPOPROTEIN"/>
    <property type="match status" value="1"/>
</dbReference>
<evidence type="ECO:0000313" key="1">
    <source>
        <dbReference type="EMBL" id="ESJ94621.1"/>
    </source>
</evidence>